<dbReference type="EMBL" id="FOLE01000004">
    <property type="protein sequence ID" value="SFC24941.1"/>
    <property type="molecule type" value="Genomic_DNA"/>
</dbReference>
<proteinExistence type="predicted"/>
<keyword evidence="2" id="KW-1185">Reference proteome</keyword>
<protein>
    <submittedName>
        <fullName evidence="1">Uncharacterized protein</fullName>
    </submittedName>
</protein>
<organism evidence="1 2">
    <name type="scientific">Flexibacter flexilis DSM 6793</name>
    <dbReference type="NCBI Taxonomy" id="927664"/>
    <lineage>
        <taxon>Bacteria</taxon>
        <taxon>Pseudomonadati</taxon>
        <taxon>Bacteroidota</taxon>
        <taxon>Cytophagia</taxon>
        <taxon>Cytophagales</taxon>
        <taxon>Flexibacteraceae</taxon>
        <taxon>Flexibacter</taxon>
    </lineage>
</organism>
<gene>
    <name evidence="1" type="ORF">SAMN05421780_10416</name>
</gene>
<evidence type="ECO:0000313" key="1">
    <source>
        <dbReference type="EMBL" id="SFC24941.1"/>
    </source>
</evidence>
<evidence type="ECO:0000313" key="2">
    <source>
        <dbReference type="Proteomes" id="UP000199514"/>
    </source>
</evidence>
<name>A0A1I1HM54_9BACT</name>
<accession>A0A1I1HM54</accession>
<dbReference type="Proteomes" id="UP000199514">
    <property type="component" value="Unassembled WGS sequence"/>
</dbReference>
<sequence>MNTNTKNKPNKYIGSDDTLKFSLSNLTSNGFPVQDNEAFEMLLDNASSGGNGTAYYLKTMLKFSDLAQYLNDKGLDAYTIDAGLNNSLQATATDGISSLCINVTLNENLEVTQAYDGTPVQGIATVQLSLPDPENINKIVNFGISVLELPPTIVVTQQLWQALFKPLLSRLTKFVQGSIENWLETEVGDDIEGLGDTLSAITEDTASTVSEETADIVVEEEVVAELAVDLSMAAVSFGALAILVAVPIIVKLLEKKFILHIEVTNETDIDLNWSIPYMNEGGMATAPQDSVIPKMSKVKDIWGDETNTPVMFQADYIAMNKSGFSGIGFVIGFSQDEFENQDFAAVISIPWISNNSIALCNPDDFDGWEDVYNQNSFADNNQIKRFENQRFATEIAIDALDGQGDEYHVSLRIQKL</sequence>
<dbReference type="STRING" id="927664.SAMN05421780_10416"/>
<reference evidence="1 2" key="1">
    <citation type="submission" date="2016-10" db="EMBL/GenBank/DDBJ databases">
        <authorList>
            <person name="de Groot N.N."/>
        </authorList>
    </citation>
    <scope>NUCLEOTIDE SEQUENCE [LARGE SCALE GENOMIC DNA]</scope>
    <source>
        <strain evidence="1 2">DSM 6793</strain>
    </source>
</reference>
<dbReference type="AlphaFoldDB" id="A0A1I1HM54"/>
<dbReference type="OrthoDB" id="9834039at2"/>
<dbReference type="RefSeq" id="WP_091510395.1">
    <property type="nucleotide sequence ID" value="NZ_FOLE01000004.1"/>
</dbReference>